<keyword evidence="3" id="KW-1185">Reference proteome</keyword>
<proteinExistence type="predicted"/>
<evidence type="ECO:0000313" key="3">
    <source>
        <dbReference type="Proteomes" id="UP000237438"/>
    </source>
</evidence>
<reference evidence="2 3" key="1">
    <citation type="submission" date="2017-10" db="EMBL/GenBank/DDBJ databases">
        <title>Development of genomic resources for the powdery mildew, Erysiphe pulchra.</title>
        <authorList>
            <person name="Wadl P.A."/>
            <person name="Mack B.M."/>
            <person name="Moore G."/>
            <person name="Beltz S.B."/>
        </authorList>
    </citation>
    <scope>NUCLEOTIDE SEQUENCE [LARGE SCALE GENOMIC DNA]</scope>
    <source>
        <strain evidence="2">Cflorida</strain>
    </source>
</reference>
<comment type="caution">
    <text evidence="2">The sequence shown here is derived from an EMBL/GenBank/DDBJ whole genome shotgun (WGS) entry which is preliminary data.</text>
</comment>
<dbReference type="AlphaFoldDB" id="A0A2S4PIL5"/>
<accession>A0A2S4PIL5</accession>
<name>A0A2S4PIL5_9PEZI</name>
<gene>
    <name evidence="2" type="ORF">EPUL_006516</name>
</gene>
<feature type="non-terminal residue" evidence="2">
    <location>
        <position position="1"/>
    </location>
</feature>
<evidence type="ECO:0000256" key="1">
    <source>
        <dbReference type="SAM" id="MobiDB-lite"/>
    </source>
</evidence>
<dbReference type="EMBL" id="PEDP01006418">
    <property type="protein sequence ID" value="POS81881.1"/>
    <property type="molecule type" value="Genomic_DNA"/>
</dbReference>
<feature type="non-terminal residue" evidence="2">
    <location>
        <position position="142"/>
    </location>
</feature>
<organism evidence="2 3">
    <name type="scientific">Erysiphe pulchra</name>
    <dbReference type="NCBI Taxonomy" id="225359"/>
    <lineage>
        <taxon>Eukaryota</taxon>
        <taxon>Fungi</taxon>
        <taxon>Dikarya</taxon>
        <taxon>Ascomycota</taxon>
        <taxon>Pezizomycotina</taxon>
        <taxon>Leotiomycetes</taxon>
        <taxon>Erysiphales</taxon>
        <taxon>Erysiphaceae</taxon>
        <taxon>Erysiphe</taxon>
    </lineage>
</organism>
<feature type="compositionally biased region" description="Basic and acidic residues" evidence="1">
    <location>
        <begin position="128"/>
        <end position="142"/>
    </location>
</feature>
<dbReference type="Proteomes" id="UP000237438">
    <property type="component" value="Unassembled WGS sequence"/>
</dbReference>
<evidence type="ECO:0000313" key="2">
    <source>
        <dbReference type="EMBL" id="POS81881.1"/>
    </source>
</evidence>
<sequence length="142" mass="15563">STRQESAITPYELAGQSFFSTLFTTSEEYCDNFLQNLLSLNSAAEALVDESKDKEPEVNIYAIPNGVARLLFVRGTEGISWLDTWREAKVYGADSNYFSLEEMMSSLRIAAGSRGKAFSQALVARSDQPGDEKTGAGPSDRC</sequence>
<protein>
    <submittedName>
        <fullName evidence="2">Uncharacterized protein</fullName>
    </submittedName>
</protein>
<feature type="region of interest" description="Disordered" evidence="1">
    <location>
        <begin position="123"/>
        <end position="142"/>
    </location>
</feature>